<keyword evidence="8" id="KW-1185">Reference proteome</keyword>
<dbReference type="Pfam" id="PF01513">
    <property type="entry name" value="NAD_kinase"/>
    <property type="match status" value="1"/>
</dbReference>
<feature type="binding site" evidence="6">
    <location>
        <position position="245"/>
    </location>
    <ligand>
        <name>NAD(+)</name>
        <dbReference type="ChEBI" id="CHEBI:57540"/>
    </ligand>
</feature>
<dbReference type="PANTHER" id="PTHR20275:SF0">
    <property type="entry name" value="NAD KINASE"/>
    <property type="match status" value="1"/>
</dbReference>
<dbReference type="InterPro" id="IPR002504">
    <property type="entry name" value="NADK"/>
</dbReference>
<feature type="binding site" evidence="6">
    <location>
        <begin position="144"/>
        <end position="145"/>
    </location>
    <ligand>
        <name>NAD(+)</name>
        <dbReference type="ChEBI" id="CHEBI:57540"/>
    </ligand>
</feature>
<keyword evidence="2 6" id="KW-0418">Kinase</keyword>
<dbReference type="RefSeq" id="WP_183730677.1">
    <property type="nucleotide sequence ID" value="NZ_JACHID010000004.1"/>
</dbReference>
<proteinExistence type="inferred from homology"/>
<evidence type="ECO:0000313" key="8">
    <source>
        <dbReference type="Proteomes" id="UP000528322"/>
    </source>
</evidence>
<feature type="active site" description="Proton acceptor" evidence="6">
    <location>
        <position position="70"/>
    </location>
</feature>
<comment type="cofactor">
    <cofactor evidence="6">
        <name>a divalent metal cation</name>
        <dbReference type="ChEBI" id="CHEBI:60240"/>
    </cofactor>
</comment>
<comment type="similarity">
    <text evidence="6">Belongs to the NAD kinase family.</text>
</comment>
<evidence type="ECO:0000256" key="3">
    <source>
        <dbReference type="ARBA" id="ARBA00022857"/>
    </source>
</evidence>
<dbReference type="InterPro" id="IPR017438">
    <property type="entry name" value="ATP-NAD_kinase_N"/>
</dbReference>
<feature type="binding site" evidence="6">
    <location>
        <position position="172"/>
    </location>
    <ligand>
        <name>NAD(+)</name>
        <dbReference type="ChEBI" id="CHEBI:57540"/>
    </ligand>
</feature>
<dbReference type="GO" id="GO:0051287">
    <property type="term" value="F:NAD binding"/>
    <property type="evidence" value="ECO:0007669"/>
    <property type="project" value="UniProtKB-ARBA"/>
</dbReference>
<comment type="subcellular location">
    <subcellularLocation>
        <location evidence="6">Cytoplasm</location>
    </subcellularLocation>
</comment>
<dbReference type="AlphaFoldDB" id="A0A7W7Y419"/>
<keyword evidence="3 6" id="KW-0521">NADP</keyword>
<dbReference type="Gene3D" id="2.60.200.30">
    <property type="entry name" value="Probable inorganic polyphosphate/atp-NAD kinase, domain 2"/>
    <property type="match status" value="1"/>
</dbReference>
<feature type="binding site" evidence="6">
    <location>
        <begin position="70"/>
        <end position="71"/>
    </location>
    <ligand>
        <name>NAD(+)</name>
        <dbReference type="ChEBI" id="CHEBI:57540"/>
    </ligand>
</feature>
<keyword evidence="6" id="KW-0067">ATP-binding</keyword>
<keyword evidence="1 6" id="KW-0808">Transferase</keyword>
<evidence type="ECO:0000313" key="7">
    <source>
        <dbReference type="EMBL" id="MBB5021638.1"/>
    </source>
</evidence>
<dbReference type="GO" id="GO:0046872">
    <property type="term" value="F:metal ion binding"/>
    <property type="evidence" value="ECO:0007669"/>
    <property type="project" value="UniProtKB-UniRule"/>
</dbReference>
<comment type="caution">
    <text evidence="6">Lacks conserved residue(s) required for the propagation of feature annotation.</text>
</comment>
<keyword evidence="6" id="KW-0963">Cytoplasm</keyword>
<evidence type="ECO:0000256" key="4">
    <source>
        <dbReference type="ARBA" id="ARBA00023027"/>
    </source>
</evidence>
<dbReference type="HAMAP" id="MF_00361">
    <property type="entry name" value="NAD_kinase"/>
    <property type="match status" value="1"/>
</dbReference>
<dbReference type="SUPFAM" id="SSF111331">
    <property type="entry name" value="NAD kinase/diacylglycerol kinase-like"/>
    <property type="match status" value="1"/>
</dbReference>
<comment type="function">
    <text evidence="6">Involved in the regulation of the intracellular balance of NAD and NADP, and is a key enzyme in the biosynthesis of NADP. Catalyzes specifically the phosphorylation on 2'-hydroxyl of the adenosine moiety of NAD to yield NADP.</text>
</comment>
<dbReference type="GO" id="GO:0005524">
    <property type="term" value="F:ATP binding"/>
    <property type="evidence" value="ECO:0007669"/>
    <property type="project" value="UniProtKB-KW"/>
</dbReference>
<evidence type="ECO:0000256" key="1">
    <source>
        <dbReference type="ARBA" id="ARBA00022679"/>
    </source>
</evidence>
<gene>
    <name evidence="6" type="primary">nadK</name>
    <name evidence="7" type="ORF">HNR37_000950</name>
</gene>
<dbReference type="InterPro" id="IPR016064">
    <property type="entry name" value="NAD/diacylglycerol_kinase_sf"/>
</dbReference>
<dbReference type="InterPro" id="IPR017437">
    <property type="entry name" value="ATP-NAD_kinase_PpnK-typ_C"/>
</dbReference>
<evidence type="ECO:0000256" key="2">
    <source>
        <dbReference type="ARBA" id="ARBA00022777"/>
    </source>
</evidence>
<reference evidence="7 8" key="1">
    <citation type="submission" date="2020-08" db="EMBL/GenBank/DDBJ databases">
        <title>Genomic Encyclopedia of Type Strains, Phase IV (KMG-IV): sequencing the most valuable type-strain genomes for metagenomic binning, comparative biology and taxonomic classification.</title>
        <authorList>
            <person name="Goeker M."/>
        </authorList>
    </citation>
    <scope>NUCLEOTIDE SEQUENCE [LARGE SCALE GENOMIC DNA]</scope>
    <source>
        <strain evidence="7 8">DSM 22071</strain>
    </source>
</reference>
<feature type="binding site" evidence="6">
    <location>
        <position position="174"/>
    </location>
    <ligand>
        <name>NAD(+)</name>
        <dbReference type="ChEBI" id="CHEBI:57540"/>
    </ligand>
</feature>
<feature type="binding site" evidence="6">
    <location>
        <position position="155"/>
    </location>
    <ligand>
        <name>NAD(+)</name>
        <dbReference type="ChEBI" id="CHEBI:57540"/>
    </ligand>
</feature>
<dbReference type="GO" id="GO:0019674">
    <property type="term" value="P:NAD+ metabolic process"/>
    <property type="evidence" value="ECO:0007669"/>
    <property type="project" value="InterPro"/>
</dbReference>
<protein>
    <recommendedName>
        <fullName evidence="6">NAD kinase</fullName>
        <ecNumber evidence="6">2.7.1.23</ecNumber>
    </recommendedName>
    <alternativeName>
        <fullName evidence="6">ATP-dependent NAD kinase</fullName>
    </alternativeName>
</protein>
<accession>A0A7W7Y419</accession>
<sequence>MNPPTSIGIIGKPHQELTRTTVLDLMRFLEARGIEYHLDRDTAETCEVDQWIAKNQLVKQVDLLISLGGDGTVLGVARLLVGQSTPILAVNLGRLGFLTEVKVDQIFEVLEEVLAGHYRVDHRMMLCAHVHRRGECFGSHTVLNDIVINKGALARIIELELMVNEQFVTQYRSDGLIVSTPTGSTAYNLAANGPIIHPSLTNMIITPICPHMLTNRSIVIPADGVHLSINVKSHSSDVMLTLDGQVGVGLQTDDIIHISKSDSVINMITHPNKNYYAILKEKMKWAEI</sequence>
<keyword evidence="4 6" id="KW-0520">NAD</keyword>
<dbReference type="Gene3D" id="3.40.50.10330">
    <property type="entry name" value="Probable inorganic polyphosphate/atp-NAD kinase, domain 1"/>
    <property type="match status" value="1"/>
</dbReference>
<dbReference type="GO" id="GO:0005737">
    <property type="term" value="C:cytoplasm"/>
    <property type="evidence" value="ECO:0007669"/>
    <property type="project" value="UniProtKB-SubCell"/>
</dbReference>
<dbReference type="GO" id="GO:0003951">
    <property type="term" value="F:NAD+ kinase activity"/>
    <property type="evidence" value="ECO:0007669"/>
    <property type="project" value="UniProtKB-UniRule"/>
</dbReference>
<comment type="catalytic activity">
    <reaction evidence="5 6">
        <text>NAD(+) + ATP = ADP + NADP(+) + H(+)</text>
        <dbReference type="Rhea" id="RHEA:18629"/>
        <dbReference type="ChEBI" id="CHEBI:15378"/>
        <dbReference type="ChEBI" id="CHEBI:30616"/>
        <dbReference type="ChEBI" id="CHEBI:57540"/>
        <dbReference type="ChEBI" id="CHEBI:58349"/>
        <dbReference type="ChEBI" id="CHEBI:456216"/>
        <dbReference type="EC" id="2.7.1.23"/>
    </reaction>
</comment>
<dbReference type="EC" id="2.7.1.23" evidence="6"/>
<dbReference type="Pfam" id="PF20143">
    <property type="entry name" value="NAD_kinase_C"/>
    <property type="match status" value="1"/>
</dbReference>
<dbReference type="PANTHER" id="PTHR20275">
    <property type="entry name" value="NAD KINASE"/>
    <property type="match status" value="1"/>
</dbReference>
<comment type="caution">
    <text evidence="7">The sequence shown here is derived from an EMBL/GenBank/DDBJ whole genome shotgun (WGS) entry which is preliminary data.</text>
</comment>
<dbReference type="GO" id="GO:0006741">
    <property type="term" value="P:NADP+ biosynthetic process"/>
    <property type="evidence" value="ECO:0007669"/>
    <property type="project" value="UniProtKB-UniRule"/>
</dbReference>
<evidence type="ECO:0000256" key="6">
    <source>
        <dbReference type="HAMAP-Rule" id="MF_00361"/>
    </source>
</evidence>
<dbReference type="Proteomes" id="UP000528322">
    <property type="component" value="Unassembled WGS sequence"/>
</dbReference>
<name>A0A7W7Y419_9BACT</name>
<dbReference type="EMBL" id="JACHID010000004">
    <property type="protein sequence ID" value="MBB5021638.1"/>
    <property type="molecule type" value="Genomic_DNA"/>
</dbReference>
<organism evidence="7 8">
    <name type="scientific">Desulfurispira natronophila</name>
    <dbReference type="NCBI Taxonomy" id="682562"/>
    <lineage>
        <taxon>Bacteria</taxon>
        <taxon>Pseudomonadati</taxon>
        <taxon>Chrysiogenota</taxon>
        <taxon>Chrysiogenia</taxon>
        <taxon>Chrysiogenales</taxon>
        <taxon>Chrysiogenaceae</taxon>
        <taxon>Desulfurispira</taxon>
    </lineage>
</organism>
<evidence type="ECO:0000256" key="5">
    <source>
        <dbReference type="ARBA" id="ARBA00047925"/>
    </source>
</evidence>
<keyword evidence="6" id="KW-0547">Nucleotide-binding</keyword>